<sequence length="271" mass="30661">MPRRGPAQRLAAAPSNPSSPLSNPSLRLRLPLLAVAVPIRGRRQKDIAHVLEAMHIDAIDRADEVQFELGEQTSLSEAVNIKSRTGPGRDGFVLVNHELLACKFRTKVKLEAAFNRMVDASLRRINEEPGPIEVRTADPQMTANNGPPLAKRGQGPRQCIYANPPFPDEFSFEHNNAHHRVSYKHPYATRELRDEAAARDRRGQRALWEVKLRVLEVRQSILKERKTEMVLRMKEEYDRMMEDEDGGGMRPSGLYRSFAALCAYHPSVIIN</sequence>
<protein>
    <submittedName>
        <fullName evidence="2">Uncharacterized protein</fullName>
    </submittedName>
</protein>
<accession>A0A0D9WLA3</accession>
<reference evidence="2 3" key="1">
    <citation type="submission" date="2012-08" db="EMBL/GenBank/DDBJ databases">
        <title>Oryza genome evolution.</title>
        <authorList>
            <person name="Wing R.A."/>
        </authorList>
    </citation>
    <scope>NUCLEOTIDE SEQUENCE</scope>
</reference>
<dbReference type="Proteomes" id="UP000032180">
    <property type="component" value="Chromosome 6"/>
</dbReference>
<evidence type="ECO:0000313" key="2">
    <source>
        <dbReference type="EnsemblPlants" id="LPERR06G01420.1"/>
    </source>
</evidence>
<evidence type="ECO:0000256" key="1">
    <source>
        <dbReference type="SAM" id="MobiDB-lite"/>
    </source>
</evidence>
<dbReference type="AlphaFoldDB" id="A0A0D9WLA3"/>
<dbReference type="eggNOG" id="ENOG502R6NZ">
    <property type="taxonomic scope" value="Eukaryota"/>
</dbReference>
<dbReference type="Gramene" id="LPERR06G01420.1">
    <property type="protein sequence ID" value="LPERR06G01420.1"/>
    <property type="gene ID" value="LPERR06G01420"/>
</dbReference>
<keyword evidence="3" id="KW-1185">Reference proteome</keyword>
<feature type="region of interest" description="Disordered" evidence="1">
    <location>
        <begin position="1"/>
        <end position="22"/>
    </location>
</feature>
<feature type="region of interest" description="Disordered" evidence="1">
    <location>
        <begin position="136"/>
        <end position="156"/>
    </location>
</feature>
<dbReference type="EnsemblPlants" id="LPERR06G01420.1">
    <property type="protein sequence ID" value="LPERR06G01420.1"/>
    <property type="gene ID" value="LPERR06G01420"/>
</dbReference>
<feature type="compositionally biased region" description="Low complexity" evidence="1">
    <location>
        <begin position="10"/>
        <end position="22"/>
    </location>
</feature>
<evidence type="ECO:0000313" key="3">
    <source>
        <dbReference type="Proteomes" id="UP000032180"/>
    </source>
</evidence>
<reference evidence="2" key="3">
    <citation type="submission" date="2015-04" db="UniProtKB">
        <authorList>
            <consortium name="EnsemblPlants"/>
        </authorList>
    </citation>
    <scope>IDENTIFICATION</scope>
</reference>
<reference evidence="3" key="2">
    <citation type="submission" date="2013-12" db="EMBL/GenBank/DDBJ databases">
        <authorList>
            <person name="Yu Y."/>
            <person name="Lee S."/>
            <person name="de Baynast K."/>
            <person name="Wissotski M."/>
            <person name="Liu L."/>
            <person name="Talag J."/>
            <person name="Goicoechea J."/>
            <person name="Angelova A."/>
            <person name="Jetty R."/>
            <person name="Kudrna D."/>
            <person name="Golser W."/>
            <person name="Rivera L."/>
            <person name="Zhang J."/>
            <person name="Wing R."/>
        </authorList>
    </citation>
    <scope>NUCLEOTIDE SEQUENCE</scope>
</reference>
<organism evidence="2 3">
    <name type="scientific">Leersia perrieri</name>
    <dbReference type="NCBI Taxonomy" id="77586"/>
    <lineage>
        <taxon>Eukaryota</taxon>
        <taxon>Viridiplantae</taxon>
        <taxon>Streptophyta</taxon>
        <taxon>Embryophyta</taxon>
        <taxon>Tracheophyta</taxon>
        <taxon>Spermatophyta</taxon>
        <taxon>Magnoliopsida</taxon>
        <taxon>Liliopsida</taxon>
        <taxon>Poales</taxon>
        <taxon>Poaceae</taxon>
        <taxon>BOP clade</taxon>
        <taxon>Oryzoideae</taxon>
        <taxon>Oryzeae</taxon>
        <taxon>Oryzinae</taxon>
        <taxon>Leersia</taxon>
    </lineage>
</organism>
<name>A0A0D9WLA3_9ORYZ</name>
<proteinExistence type="predicted"/>